<protein>
    <submittedName>
        <fullName evidence="3 6">Uncharacterized protein</fullName>
    </submittedName>
</protein>
<dbReference type="Proteomes" id="UP000030742">
    <property type="component" value="Unassembled WGS sequence"/>
</dbReference>
<dbReference type="SMART" id="SM00173">
    <property type="entry name" value="RAS"/>
    <property type="match status" value="1"/>
</dbReference>
<organism evidence="3">
    <name type="scientific">Dendroctonus ponderosae</name>
    <name type="common">Mountain pine beetle</name>
    <dbReference type="NCBI Taxonomy" id="77166"/>
    <lineage>
        <taxon>Eukaryota</taxon>
        <taxon>Metazoa</taxon>
        <taxon>Ecdysozoa</taxon>
        <taxon>Arthropoda</taxon>
        <taxon>Hexapoda</taxon>
        <taxon>Insecta</taxon>
        <taxon>Pterygota</taxon>
        <taxon>Neoptera</taxon>
        <taxon>Endopterygota</taxon>
        <taxon>Coleoptera</taxon>
        <taxon>Polyphaga</taxon>
        <taxon>Cucujiformia</taxon>
        <taxon>Curculionidae</taxon>
        <taxon>Scolytinae</taxon>
        <taxon>Dendroctonus</taxon>
    </lineage>
</organism>
<dbReference type="InterPro" id="IPR005225">
    <property type="entry name" value="Small_GTP-bd"/>
</dbReference>
<dbReference type="KEGG" id="dpa:109533735"/>
<gene>
    <name evidence="6" type="primary">109533735</name>
    <name evidence="5" type="ORF">D910_04297</name>
    <name evidence="4" type="ORF">YQE_03191</name>
</gene>
<name>J3JWT2_DENPD</name>
<dbReference type="GO" id="GO:0005525">
    <property type="term" value="F:GTP binding"/>
    <property type="evidence" value="ECO:0007669"/>
    <property type="project" value="InterPro"/>
</dbReference>
<evidence type="ECO:0000256" key="2">
    <source>
        <dbReference type="ARBA" id="ARBA00022741"/>
    </source>
</evidence>
<dbReference type="FunFam" id="3.40.50.300:FF:002685">
    <property type="entry name" value="RAB33A, member RAS oncogene family"/>
    <property type="match status" value="1"/>
</dbReference>
<dbReference type="OMA" id="MSMATHY"/>
<dbReference type="HOGENOM" id="CLU_041217_10_3_1"/>
<dbReference type="EMBL" id="BT127700">
    <property type="protein sequence ID" value="AEE62662.1"/>
    <property type="molecule type" value="mRNA"/>
</dbReference>
<dbReference type="Pfam" id="PF00071">
    <property type="entry name" value="Ras"/>
    <property type="match status" value="1"/>
</dbReference>
<evidence type="ECO:0000256" key="1">
    <source>
        <dbReference type="ARBA" id="ARBA00006270"/>
    </source>
</evidence>
<keyword evidence="7" id="KW-1185">Reference proteome</keyword>
<dbReference type="Proteomes" id="UP000019118">
    <property type="component" value="Unassembled WGS sequence"/>
</dbReference>
<evidence type="ECO:0000313" key="3">
    <source>
        <dbReference type="EMBL" id="AEE62662.1"/>
    </source>
</evidence>
<dbReference type="EMBL" id="KB740551">
    <property type="protein sequence ID" value="ENN80389.1"/>
    <property type="molecule type" value="Genomic_DNA"/>
</dbReference>
<dbReference type="SMART" id="SM00176">
    <property type="entry name" value="RAN"/>
    <property type="match status" value="1"/>
</dbReference>
<reference evidence="7 8" key="2">
    <citation type="journal article" date="2013" name="Genome Biol.">
        <title>Draft genome of the mountain pine beetle, Dendroctonus ponderosae Hopkins, a major forest pest.</title>
        <authorList>
            <person name="Keeling C.I."/>
            <person name="Yuen M.M."/>
            <person name="Liao N.Y."/>
            <person name="Docking T.R."/>
            <person name="Chan S.K."/>
            <person name="Taylor G.A."/>
            <person name="Palmquist D.L."/>
            <person name="Jackman S.D."/>
            <person name="Nguyen A."/>
            <person name="Li M."/>
            <person name="Henderson H."/>
            <person name="Janes J.K."/>
            <person name="Zhao Y."/>
            <person name="Pandoh P."/>
            <person name="Moore R."/>
            <person name="Sperling F.A."/>
            <person name="Huber D.P."/>
            <person name="Birol I."/>
            <person name="Jones S.J."/>
            <person name="Bohlmann J."/>
        </authorList>
    </citation>
    <scope>NUCLEOTIDE SEQUENCE</scope>
</reference>
<dbReference type="PROSITE" id="PS51420">
    <property type="entry name" value="RHO"/>
    <property type="match status" value="1"/>
</dbReference>
<dbReference type="SUPFAM" id="SSF52540">
    <property type="entry name" value="P-loop containing nucleoside triphosphate hydrolases"/>
    <property type="match status" value="1"/>
</dbReference>
<dbReference type="GO" id="GO:0003924">
    <property type="term" value="F:GTPase activity"/>
    <property type="evidence" value="ECO:0007669"/>
    <property type="project" value="InterPro"/>
</dbReference>
<dbReference type="OrthoDB" id="10006973at2759"/>
<dbReference type="InterPro" id="IPR027417">
    <property type="entry name" value="P-loop_NTPase"/>
</dbReference>
<dbReference type="PROSITE" id="PS51421">
    <property type="entry name" value="RAS"/>
    <property type="match status" value="1"/>
</dbReference>
<dbReference type="PANTHER" id="PTHR47978">
    <property type="match status" value="1"/>
</dbReference>
<evidence type="ECO:0000313" key="5">
    <source>
        <dbReference type="EMBL" id="ERL86894.1"/>
    </source>
</evidence>
<evidence type="ECO:0000313" key="7">
    <source>
        <dbReference type="Proteomes" id="UP000019118"/>
    </source>
</evidence>
<dbReference type="SMART" id="SM00175">
    <property type="entry name" value="RAB"/>
    <property type="match status" value="1"/>
</dbReference>
<dbReference type="PRINTS" id="PR00449">
    <property type="entry name" value="RASTRNSFRMNG"/>
</dbReference>
<dbReference type="InterPro" id="IPR001806">
    <property type="entry name" value="Small_GTPase"/>
</dbReference>
<accession>J3JWT2</accession>
<sequence length="203" mass="23044">MALVANSPRRNTFKVIIIGDSNVGKTTLTYRYCEGAFTDKPEATIGVDFRRKIVEIDGEPITLELWDTAGQERFRMSMATHYYRKTDAILLVYDVTNRLSFTSLVKWVEESQSYCMPDVPKILVGNKCDGVVTVATQEAQRFADIHNMRLFETSAKLDSEYDNIRSIFETLALKIKYQSRSSHYGLRLEASAPHCDNSSNSCC</sequence>
<dbReference type="AlphaFoldDB" id="J3JWT2"/>
<dbReference type="EMBL" id="KB631878">
    <property type="protein sequence ID" value="ERL86894.1"/>
    <property type="molecule type" value="Genomic_DNA"/>
</dbReference>
<dbReference type="NCBIfam" id="TIGR00231">
    <property type="entry name" value="small_GTP"/>
    <property type="match status" value="1"/>
</dbReference>
<proteinExistence type="evidence at transcript level"/>
<reference evidence="6" key="3">
    <citation type="submission" date="2024-08" db="UniProtKB">
        <authorList>
            <consortium name="EnsemblMetazoa"/>
        </authorList>
    </citation>
    <scope>IDENTIFICATION</scope>
</reference>
<dbReference type="PROSITE" id="PS51419">
    <property type="entry name" value="RAB"/>
    <property type="match status" value="1"/>
</dbReference>
<keyword evidence="2" id="KW-0547">Nucleotide-binding</keyword>
<evidence type="ECO:0000313" key="6">
    <source>
        <dbReference type="EnsemblMetazoa" id="XP_019754691.1"/>
    </source>
</evidence>
<dbReference type="SMART" id="SM00174">
    <property type="entry name" value="RHO"/>
    <property type="match status" value="1"/>
</dbReference>
<dbReference type="STRING" id="77166.J3JWT2"/>
<evidence type="ECO:0000313" key="8">
    <source>
        <dbReference type="Proteomes" id="UP000030742"/>
    </source>
</evidence>
<comment type="similarity">
    <text evidence="1">Belongs to the small GTPase superfamily. Rab family.</text>
</comment>
<dbReference type="EnsemblMetazoa" id="XM_019899132.1">
    <property type="protein sequence ID" value="XP_019754691.1"/>
    <property type="gene ID" value="LOC109533735"/>
</dbReference>
<reference evidence="3" key="1">
    <citation type="journal article" date="2012" name="Insect Biochem. Mol. Biol.">
        <title>Transcriptome and full-length cDNA resources for the mountain pine beetle, Dendroctonus ponderosae Hopkins, a major insect pest of pine forests.</title>
        <authorList>
            <person name="Keeling C.I."/>
            <person name="Henderson H."/>
            <person name="Li M."/>
            <person name="Yuen M."/>
            <person name="Clark E.L."/>
            <person name="Fraser J.D."/>
            <person name="Huber D.P."/>
            <person name="Liao N.Y."/>
            <person name="Roderick Docking T."/>
            <person name="Birol I."/>
            <person name="Chan S.K."/>
            <person name="Taylor G.A."/>
            <person name="Palmquist D."/>
            <person name="Jones S.J."/>
            <person name="Bohlmann J."/>
        </authorList>
    </citation>
    <scope>NUCLEOTIDE SEQUENCE</scope>
    <source>
        <tissue evidence="3">Midgut and adhering fatbody of emerged adults of both sexes after feeding on lodgepole pine for up to 64 h</tissue>
    </source>
</reference>
<evidence type="ECO:0000313" key="4">
    <source>
        <dbReference type="EMBL" id="ENN80389.1"/>
    </source>
</evidence>
<dbReference type="Gene3D" id="3.40.50.300">
    <property type="entry name" value="P-loop containing nucleotide triphosphate hydrolases"/>
    <property type="match status" value="1"/>
</dbReference>